<sequence length="211" mass="23201">MSAIRKGVQRQLFQSDDERLHAIVHVVRVDGRKKKRPTFFCLAVTVEHPISVRLYFVKGEKDDTFKKRSRFFLRDVKEVDGINPKKVSNKISLFPRLFIYLLGHFRICNKGITCRSVDHRVGRVGASSVSIRPCRVPKCSNGSLVEGHEERPIVRSGLSRRNPTNALVGGGGVLEFSWHSRGGGGGGGASWSSLGIPRNAVGDGSHPAGVC</sequence>
<evidence type="ECO:0000313" key="4">
    <source>
        <dbReference type="WBParaSite" id="HPBE_0002019601-mRNA-1"/>
    </source>
</evidence>
<name>A0A183GD91_HELPZ</name>
<dbReference type="InterPro" id="IPR028258">
    <property type="entry name" value="Sec3-PIP2_bind"/>
</dbReference>
<organism evidence="3 4">
    <name type="scientific">Heligmosomoides polygyrus</name>
    <name type="common">Parasitic roundworm</name>
    <dbReference type="NCBI Taxonomy" id="6339"/>
    <lineage>
        <taxon>Eukaryota</taxon>
        <taxon>Metazoa</taxon>
        <taxon>Ecdysozoa</taxon>
        <taxon>Nematoda</taxon>
        <taxon>Chromadorea</taxon>
        <taxon>Rhabditida</taxon>
        <taxon>Rhabditina</taxon>
        <taxon>Rhabditomorpha</taxon>
        <taxon>Strongyloidea</taxon>
        <taxon>Heligmosomidae</taxon>
        <taxon>Heligmosomoides</taxon>
    </lineage>
</organism>
<protein>
    <submittedName>
        <fullName evidence="4">Sec3-PIP2_bind domain-containing protein</fullName>
    </submittedName>
</protein>
<reference evidence="4" key="2">
    <citation type="submission" date="2019-09" db="UniProtKB">
        <authorList>
            <consortium name="WormBaseParasite"/>
        </authorList>
    </citation>
    <scope>IDENTIFICATION</scope>
</reference>
<dbReference type="EMBL" id="UZAH01031946">
    <property type="protein sequence ID" value="VDP18731.1"/>
    <property type="molecule type" value="Genomic_DNA"/>
</dbReference>
<accession>A0A183GD91</accession>
<feature type="domain" description="Exocyst complex component Sec3 PIP2-binding N-terminal" evidence="1">
    <location>
        <begin position="33"/>
        <end position="105"/>
    </location>
</feature>
<keyword evidence="3" id="KW-1185">Reference proteome</keyword>
<dbReference type="AlphaFoldDB" id="A0A183GD91"/>
<gene>
    <name evidence="2" type="ORF">HPBE_LOCUS20195</name>
</gene>
<evidence type="ECO:0000313" key="3">
    <source>
        <dbReference type="Proteomes" id="UP000050761"/>
    </source>
</evidence>
<reference evidence="2 3" key="1">
    <citation type="submission" date="2018-11" db="EMBL/GenBank/DDBJ databases">
        <authorList>
            <consortium name="Pathogen Informatics"/>
        </authorList>
    </citation>
    <scope>NUCLEOTIDE SEQUENCE [LARGE SCALE GENOMIC DNA]</scope>
</reference>
<evidence type="ECO:0000313" key="2">
    <source>
        <dbReference type="EMBL" id="VDP18731.1"/>
    </source>
</evidence>
<proteinExistence type="predicted"/>
<dbReference type="WBParaSite" id="HPBE_0002019601-mRNA-1">
    <property type="protein sequence ID" value="HPBE_0002019601-mRNA-1"/>
    <property type="gene ID" value="HPBE_0002019601"/>
</dbReference>
<dbReference type="Pfam" id="PF15277">
    <property type="entry name" value="Sec3-PIP2_bind"/>
    <property type="match status" value="1"/>
</dbReference>
<dbReference type="OrthoDB" id="27109at2759"/>
<accession>A0A3P8B914</accession>
<dbReference type="SMART" id="SM01313">
    <property type="entry name" value="Sec3-PIP2_bind"/>
    <property type="match status" value="1"/>
</dbReference>
<evidence type="ECO:0000259" key="1">
    <source>
        <dbReference type="SMART" id="SM01313"/>
    </source>
</evidence>
<dbReference type="Proteomes" id="UP000050761">
    <property type="component" value="Unassembled WGS sequence"/>
</dbReference>